<feature type="chain" id="PRO_5002482260" evidence="2">
    <location>
        <begin position="34"/>
        <end position="90"/>
    </location>
</feature>
<name>A0A0F4Z7P6_RASE3</name>
<dbReference type="AlphaFoldDB" id="A0A0F4Z7P6"/>
<keyword evidence="2" id="KW-0732">Signal</keyword>
<reference evidence="3 4" key="1">
    <citation type="submission" date="2015-04" db="EMBL/GenBank/DDBJ databases">
        <authorList>
            <person name="Heijne W.H."/>
            <person name="Fedorova N.D."/>
            <person name="Nierman W.C."/>
            <person name="Vollebregt A.W."/>
            <person name="Zhao Z."/>
            <person name="Wu L."/>
            <person name="Kumar M."/>
            <person name="Stam H."/>
            <person name="van den Berg M.A."/>
            <person name="Pel H.J."/>
        </authorList>
    </citation>
    <scope>NUCLEOTIDE SEQUENCE [LARGE SCALE GENOMIC DNA]</scope>
    <source>
        <strain evidence="3 4">CBS 393.64</strain>
    </source>
</reference>
<dbReference type="EMBL" id="LASV01000007">
    <property type="protein sequence ID" value="KKA25878.1"/>
    <property type="molecule type" value="Genomic_DNA"/>
</dbReference>
<dbReference type="Proteomes" id="UP000053958">
    <property type="component" value="Unassembled WGS sequence"/>
</dbReference>
<comment type="caution">
    <text evidence="3">The sequence shown here is derived from an EMBL/GenBank/DDBJ whole genome shotgun (WGS) entry which is preliminary data.</text>
</comment>
<evidence type="ECO:0000313" key="4">
    <source>
        <dbReference type="Proteomes" id="UP000053958"/>
    </source>
</evidence>
<evidence type="ECO:0000313" key="3">
    <source>
        <dbReference type="EMBL" id="KKA25878.1"/>
    </source>
</evidence>
<keyword evidence="4" id="KW-1185">Reference proteome</keyword>
<feature type="signal peptide" evidence="2">
    <location>
        <begin position="1"/>
        <end position="33"/>
    </location>
</feature>
<proteinExistence type="predicted"/>
<protein>
    <submittedName>
        <fullName evidence="3">Uncharacterized protein</fullName>
    </submittedName>
</protein>
<feature type="region of interest" description="Disordered" evidence="1">
    <location>
        <begin position="48"/>
        <end position="71"/>
    </location>
</feature>
<dbReference type="RefSeq" id="XP_013332490.1">
    <property type="nucleotide sequence ID" value="XM_013477036.1"/>
</dbReference>
<dbReference type="GeneID" id="25312145"/>
<organism evidence="3 4">
    <name type="scientific">Rasamsonia emersonii (strain ATCC 16479 / CBS 393.64 / IMI 116815)</name>
    <dbReference type="NCBI Taxonomy" id="1408163"/>
    <lineage>
        <taxon>Eukaryota</taxon>
        <taxon>Fungi</taxon>
        <taxon>Dikarya</taxon>
        <taxon>Ascomycota</taxon>
        <taxon>Pezizomycotina</taxon>
        <taxon>Eurotiomycetes</taxon>
        <taxon>Eurotiomycetidae</taxon>
        <taxon>Eurotiales</taxon>
        <taxon>Trichocomaceae</taxon>
        <taxon>Rasamsonia</taxon>
    </lineage>
</organism>
<evidence type="ECO:0000256" key="2">
    <source>
        <dbReference type="SAM" id="SignalP"/>
    </source>
</evidence>
<sequence>MTNKYSPIPMLKNSIHCRTMFVDILILMSVCTAESVVYQMNASEVCDSDHDPVPDTVIPDPESNPVPSMVHPVPTDRTVQYSIFVQYMPY</sequence>
<accession>A0A0F4Z7P6</accession>
<evidence type="ECO:0000256" key="1">
    <source>
        <dbReference type="SAM" id="MobiDB-lite"/>
    </source>
</evidence>
<gene>
    <name evidence="3" type="ORF">T310_0081</name>
</gene>